<comment type="caution">
    <text evidence="12">The sequence shown here is derived from an EMBL/GenBank/DDBJ whole genome shotgun (WGS) entry which is preliminary data.</text>
</comment>
<gene>
    <name evidence="12" type="ORF">D1953_19065</name>
</gene>
<evidence type="ECO:0000256" key="10">
    <source>
        <dbReference type="ARBA" id="ARBA00023163"/>
    </source>
</evidence>
<dbReference type="InterPro" id="IPR036390">
    <property type="entry name" value="WH_DNA-bd_sf"/>
</dbReference>
<dbReference type="Gene3D" id="3.90.1150.10">
    <property type="entry name" value="Aspartate Aminotransferase, domain 1"/>
    <property type="match status" value="1"/>
</dbReference>
<evidence type="ECO:0000256" key="4">
    <source>
        <dbReference type="ARBA" id="ARBA00011738"/>
    </source>
</evidence>
<dbReference type="GO" id="GO:0030170">
    <property type="term" value="F:pyridoxal phosphate binding"/>
    <property type="evidence" value="ECO:0007669"/>
    <property type="project" value="InterPro"/>
</dbReference>
<dbReference type="Gene3D" id="1.10.10.10">
    <property type="entry name" value="Winged helix-like DNA-binding domain superfamily/Winged helix DNA-binding domain"/>
    <property type="match status" value="1"/>
</dbReference>
<dbReference type="GO" id="GO:0003700">
    <property type="term" value="F:DNA-binding transcription factor activity"/>
    <property type="evidence" value="ECO:0007669"/>
    <property type="project" value="InterPro"/>
</dbReference>
<evidence type="ECO:0000256" key="7">
    <source>
        <dbReference type="ARBA" id="ARBA00022898"/>
    </source>
</evidence>
<dbReference type="EMBL" id="QWVS01000054">
    <property type="protein sequence ID" value="RID82100.1"/>
    <property type="molecule type" value="Genomic_DNA"/>
</dbReference>
<evidence type="ECO:0000256" key="3">
    <source>
        <dbReference type="ARBA" id="ARBA00007441"/>
    </source>
</evidence>
<evidence type="ECO:0000256" key="9">
    <source>
        <dbReference type="ARBA" id="ARBA00023125"/>
    </source>
</evidence>
<comment type="subunit">
    <text evidence="4">Homodimer.</text>
</comment>
<organism evidence="12 13">
    <name type="scientific">Peribacillus asahii</name>
    <dbReference type="NCBI Taxonomy" id="228899"/>
    <lineage>
        <taxon>Bacteria</taxon>
        <taxon>Bacillati</taxon>
        <taxon>Bacillota</taxon>
        <taxon>Bacilli</taxon>
        <taxon>Bacillales</taxon>
        <taxon>Bacillaceae</taxon>
        <taxon>Peribacillus</taxon>
    </lineage>
</organism>
<dbReference type="FunFam" id="3.40.640.10:FF:000053">
    <property type="entry name" value="Aminotransferase, class I"/>
    <property type="match status" value="1"/>
</dbReference>
<dbReference type="InterPro" id="IPR015421">
    <property type="entry name" value="PyrdxlP-dep_Trfase_major"/>
</dbReference>
<evidence type="ECO:0000256" key="1">
    <source>
        <dbReference type="ARBA" id="ARBA00001933"/>
    </source>
</evidence>
<keyword evidence="8" id="KW-0805">Transcription regulation</keyword>
<comment type="similarity">
    <text evidence="3">Belongs to the class-I pyridoxal-phosphate-dependent aminotransferase family.</text>
</comment>
<accession>A0A398B2B8</accession>
<dbReference type="AlphaFoldDB" id="A0A398B2B8"/>
<dbReference type="CDD" id="cd07377">
    <property type="entry name" value="WHTH_GntR"/>
    <property type="match status" value="1"/>
</dbReference>
<dbReference type="Proteomes" id="UP000266016">
    <property type="component" value="Unassembled WGS sequence"/>
</dbReference>
<dbReference type="Pfam" id="PF00155">
    <property type="entry name" value="Aminotran_1_2"/>
    <property type="match status" value="1"/>
</dbReference>
<comment type="cofactor">
    <cofactor evidence="1">
        <name>pyridoxal 5'-phosphate</name>
        <dbReference type="ChEBI" id="CHEBI:597326"/>
    </cofactor>
</comment>
<dbReference type="SMART" id="SM00345">
    <property type="entry name" value="HTH_GNTR"/>
    <property type="match status" value="1"/>
</dbReference>
<name>A0A398B2B8_9BACI</name>
<keyword evidence="5 12" id="KW-0032">Aminotransferase</keyword>
<dbReference type="InterPro" id="IPR051446">
    <property type="entry name" value="HTH_trans_reg/aminotransferase"/>
</dbReference>
<dbReference type="InterPro" id="IPR036388">
    <property type="entry name" value="WH-like_DNA-bd_sf"/>
</dbReference>
<dbReference type="Pfam" id="PF00392">
    <property type="entry name" value="GntR"/>
    <property type="match status" value="1"/>
</dbReference>
<keyword evidence="6 12" id="KW-0808">Transferase</keyword>
<comment type="similarity">
    <text evidence="2">In the C-terminal section; belongs to the class-I pyridoxal-phosphate-dependent aminotransferase family.</text>
</comment>
<evidence type="ECO:0000313" key="13">
    <source>
        <dbReference type="Proteomes" id="UP000266016"/>
    </source>
</evidence>
<dbReference type="GO" id="GO:0003677">
    <property type="term" value="F:DNA binding"/>
    <property type="evidence" value="ECO:0007669"/>
    <property type="project" value="UniProtKB-KW"/>
</dbReference>
<evidence type="ECO:0000256" key="2">
    <source>
        <dbReference type="ARBA" id="ARBA00005384"/>
    </source>
</evidence>
<dbReference type="InterPro" id="IPR015422">
    <property type="entry name" value="PyrdxlP-dep_Trfase_small"/>
</dbReference>
<evidence type="ECO:0000256" key="5">
    <source>
        <dbReference type="ARBA" id="ARBA00022576"/>
    </source>
</evidence>
<keyword evidence="7" id="KW-0663">Pyridoxal phosphate</keyword>
<dbReference type="SUPFAM" id="SSF53383">
    <property type="entry name" value="PLP-dependent transferases"/>
    <property type="match status" value="1"/>
</dbReference>
<feature type="domain" description="HTH gntR-type" evidence="11">
    <location>
        <begin position="16"/>
        <end position="84"/>
    </location>
</feature>
<sequence>MTGIWQDIKLDSEHKLPLYKQISEQVEKMVYQGKLKPGTRLPAERKLADYLQVSRMTITLANEDMKTKGIIRSQQGSGTFIMRGPRRERVHTKTKWQSNFVYETDTMNHGLEAIIKFGQNSESIQLARAGTAPEIHPGIGISECLAECLRKHPKLIQLPSPTQGYEPLHSYMLEWLKESELYPKKSEMMIVSGAMQGLDLISRLFLGPGDYVIVEEPGFQVASDAFTASGAQILRITLDKEGMKLDNLEQLLRNFPVKFIYLNPTFHNPTGITMSQKRRQDLLVLAKKYHVLIIEDDPTGLLYYGKKPAPPLKARDEEGMIIYIRSFSKYLFPELRVGVLVAPEGVITNLTKIKQRIDLHSNVLTQAAVYTFLSEGRLTPHLQRVRKAYKVRVDMVQEALSKSKAVSVQVPEGGIFAWCKLEHGLSSERLLDLALPDVSLVPGNWMSGTGMYENYFRLAFTNPSLEQLKRGLNKIVEIIDREDMKT</sequence>
<dbReference type="PROSITE" id="PS50949">
    <property type="entry name" value="HTH_GNTR"/>
    <property type="match status" value="1"/>
</dbReference>
<dbReference type="PRINTS" id="PR00035">
    <property type="entry name" value="HTHGNTR"/>
</dbReference>
<evidence type="ECO:0000256" key="6">
    <source>
        <dbReference type="ARBA" id="ARBA00022679"/>
    </source>
</evidence>
<dbReference type="PANTHER" id="PTHR46577">
    <property type="entry name" value="HTH-TYPE TRANSCRIPTIONAL REGULATORY PROTEIN GABR"/>
    <property type="match status" value="1"/>
</dbReference>
<dbReference type="PANTHER" id="PTHR46577:SF1">
    <property type="entry name" value="HTH-TYPE TRANSCRIPTIONAL REGULATORY PROTEIN GABR"/>
    <property type="match status" value="1"/>
</dbReference>
<reference evidence="12 13" key="1">
    <citation type="submission" date="2018-08" db="EMBL/GenBank/DDBJ databases">
        <title>Bacillus jemisoniae sp. nov., Bacillus chryseoplanitiae sp. nov., Bacillus resnikiae sp. nov., and Bacillus frankliniae sp. nov., isolated from Viking spacecraft and associated surfaces.</title>
        <authorList>
            <person name="Seuylemezian A."/>
            <person name="Vaishampayan P."/>
        </authorList>
    </citation>
    <scope>NUCLEOTIDE SEQUENCE [LARGE SCALE GENOMIC DNA]</scope>
    <source>
        <strain evidence="12 13">MA001</strain>
    </source>
</reference>
<keyword evidence="9" id="KW-0238">DNA-binding</keyword>
<dbReference type="GO" id="GO:0008483">
    <property type="term" value="F:transaminase activity"/>
    <property type="evidence" value="ECO:0007669"/>
    <property type="project" value="UniProtKB-KW"/>
</dbReference>
<proteinExistence type="inferred from homology"/>
<dbReference type="Gene3D" id="3.40.640.10">
    <property type="entry name" value="Type I PLP-dependent aspartate aminotransferase-like (Major domain)"/>
    <property type="match status" value="1"/>
</dbReference>
<dbReference type="SUPFAM" id="SSF46785">
    <property type="entry name" value="Winged helix' DNA-binding domain"/>
    <property type="match status" value="1"/>
</dbReference>
<keyword evidence="10" id="KW-0804">Transcription</keyword>
<dbReference type="RefSeq" id="WP_119118734.1">
    <property type="nucleotide sequence ID" value="NZ_QWVS01000054.1"/>
</dbReference>
<keyword evidence="13" id="KW-1185">Reference proteome</keyword>
<dbReference type="InterPro" id="IPR000524">
    <property type="entry name" value="Tscrpt_reg_HTH_GntR"/>
</dbReference>
<evidence type="ECO:0000259" key="11">
    <source>
        <dbReference type="PROSITE" id="PS50949"/>
    </source>
</evidence>
<protein>
    <submittedName>
        <fullName evidence="12">PLP-dependent aminotransferase family protein</fullName>
    </submittedName>
</protein>
<dbReference type="InterPro" id="IPR015424">
    <property type="entry name" value="PyrdxlP-dep_Trfase"/>
</dbReference>
<dbReference type="CDD" id="cd00609">
    <property type="entry name" value="AAT_like"/>
    <property type="match status" value="1"/>
</dbReference>
<evidence type="ECO:0000313" key="12">
    <source>
        <dbReference type="EMBL" id="RID82100.1"/>
    </source>
</evidence>
<dbReference type="InterPro" id="IPR004839">
    <property type="entry name" value="Aminotransferase_I/II_large"/>
</dbReference>
<evidence type="ECO:0000256" key="8">
    <source>
        <dbReference type="ARBA" id="ARBA00023015"/>
    </source>
</evidence>